<proteinExistence type="predicted"/>
<evidence type="ECO:0000313" key="1">
    <source>
        <dbReference type="EMBL" id="KAK9271159.1"/>
    </source>
</evidence>
<accession>A0AAP0NHL2</accession>
<keyword evidence="2" id="KW-1185">Reference proteome</keyword>
<dbReference type="Proteomes" id="UP001415857">
    <property type="component" value="Unassembled WGS sequence"/>
</dbReference>
<comment type="caution">
    <text evidence="1">The sequence shown here is derived from an EMBL/GenBank/DDBJ whole genome shotgun (WGS) entry which is preliminary data.</text>
</comment>
<dbReference type="EMBL" id="JBBPBK010000014">
    <property type="protein sequence ID" value="KAK9271159.1"/>
    <property type="molecule type" value="Genomic_DNA"/>
</dbReference>
<dbReference type="AlphaFoldDB" id="A0AAP0NHL2"/>
<gene>
    <name evidence="1" type="ORF">L1049_026748</name>
</gene>
<protein>
    <submittedName>
        <fullName evidence="1">Uncharacterized protein</fullName>
    </submittedName>
</protein>
<organism evidence="1 2">
    <name type="scientific">Liquidambar formosana</name>
    <name type="common">Formosan gum</name>
    <dbReference type="NCBI Taxonomy" id="63359"/>
    <lineage>
        <taxon>Eukaryota</taxon>
        <taxon>Viridiplantae</taxon>
        <taxon>Streptophyta</taxon>
        <taxon>Embryophyta</taxon>
        <taxon>Tracheophyta</taxon>
        <taxon>Spermatophyta</taxon>
        <taxon>Magnoliopsida</taxon>
        <taxon>eudicotyledons</taxon>
        <taxon>Gunneridae</taxon>
        <taxon>Pentapetalae</taxon>
        <taxon>Saxifragales</taxon>
        <taxon>Altingiaceae</taxon>
        <taxon>Liquidambar</taxon>
    </lineage>
</organism>
<sequence>MEQCDIDSLSRIVLSGGLGLGFLEWVLRGVGKILTAVRKGLWSKAVCRWLLRGSVELSGFGKERNLKAMRDGRYLKASLVMALSIFLENS</sequence>
<name>A0AAP0NHL2_LIQFO</name>
<evidence type="ECO:0000313" key="2">
    <source>
        <dbReference type="Proteomes" id="UP001415857"/>
    </source>
</evidence>
<reference evidence="1 2" key="1">
    <citation type="journal article" date="2024" name="Plant J.">
        <title>Genome sequences and population genomics reveal climatic adaptation and genomic divergence between two closely related sweetgum species.</title>
        <authorList>
            <person name="Xu W.Q."/>
            <person name="Ren C.Q."/>
            <person name="Zhang X.Y."/>
            <person name="Comes H.P."/>
            <person name="Liu X.H."/>
            <person name="Li Y.G."/>
            <person name="Kettle C.J."/>
            <person name="Jalonen R."/>
            <person name="Gaisberger H."/>
            <person name="Ma Y.Z."/>
            <person name="Qiu Y.X."/>
        </authorList>
    </citation>
    <scope>NUCLEOTIDE SEQUENCE [LARGE SCALE GENOMIC DNA]</scope>
    <source>
        <strain evidence="1">Hangzhou</strain>
    </source>
</reference>